<dbReference type="CDD" id="cd09620">
    <property type="entry name" value="CBM9_like_3"/>
    <property type="match status" value="1"/>
</dbReference>
<dbReference type="HOGENOM" id="CLU_102397_0_0_0"/>
<dbReference type="InterPro" id="IPR010502">
    <property type="entry name" value="Carb-bd_dom_fam9"/>
</dbReference>
<dbReference type="SUPFAM" id="SSF49344">
    <property type="entry name" value="CBD9-like"/>
    <property type="match status" value="1"/>
</dbReference>
<dbReference type="AlphaFoldDB" id="A7NFB7"/>
<organism evidence="2 3">
    <name type="scientific">Roseiflexus castenholzii (strain DSM 13941 / HLO8)</name>
    <dbReference type="NCBI Taxonomy" id="383372"/>
    <lineage>
        <taxon>Bacteria</taxon>
        <taxon>Bacillati</taxon>
        <taxon>Chloroflexota</taxon>
        <taxon>Chloroflexia</taxon>
        <taxon>Chloroflexales</taxon>
        <taxon>Roseiflexineae</taxon>
        <taxon>Roseiflexaceae</taxon>
        <taxon>Roseiflexus</taxon>
    </lineage>
</organism>
<name>A7NFB7_ROSCS</name>
<keyword evidence="3" id="KW-1185">Reference proteome</keyword>
<dbReference type="EMBL" id="CP000804">
    <property type="protein sequence ID" value="ABU56612.1"/>
    <property type="molecule type" value="Genomic_DNA"/>
</dbReference>
<dbReference type="GO" id="GO:0004553">
    <property type="term" value="F:hydrolase activity, hydrolyzing O-glycosyl compounds"/>
    <property type="evidence" value="ECO:0007669"/>
    <property type="project" value="InterPro"/>
</dbReference>
<dbReference type="Proteomes" id="UP000000263">
    <property type="component" value="Chromosome"/>
</dbReference>
<gene>
    <name evidence="2" type="ordered locus">Rcas_0482</name>
</gene>
<dbReference type="eggNOG" id="COG2006">
    <property type="taxonomic scope" value="Bacteria"/>
</dbReference>
<evidence type="ECO:0000313" key="3">
    <source>
        <dbReference type="Proteomes" id="UP000000263"/>
    </source>
</evidence>
<evidence type="ECO:0000313" key="2">
    <source>
        <dbReference type="EMBL" id="ABU56612.1"/>
    </source>
</evidence>
<reference evidence="2 3" key="1">
    <citation type="submission" date="2007-08" db="EMBL/GenBank/DDBJ databases">
        <title>Complete sequence of Roseiflexus castenholzii DSM 13941.</title>
        <authorList>
            <consortium name="US DOE Joint Genome Institute"/>
            <person name="Copeland A."/>
            <person name="Lucas S."/>
            <person name="Lapidus A."/>
            <person name="Barry K."/>
            <person name="Glavina del Rio T."/>
            <person name="Dalin E."/>
            <person name="Tice H."/>
            <person name="Pitluck S."/>
            <person name="Thompson L.S."/>
            <person name="Brettin T."/>
            <person name="Bruce D."/>
            <person name="Detter J.C."/>
            <person name="Han C."/>
            <person name="Tapia R."/>
            <person name="Schmutz J."/>
            <person name="Larimer F."/>
            <person name="Land M."/>
            <person name="Hauser L."/>
            <person name="Kyrpides N."/>
            <person name="Mikhailova N."/>
            <person name="Bryant D.A."/>
            <person name="Hanada S."/>
            <person name="Tsukatani Y."/>
            <person name="Richardson P."/>
        </authorList>
    </citation>
    <scope>NUCLEOTIDE SEQUENCE [LARGE SCALE GENOMIC DNA]</scope>
    <source>
        <strain evidence="3">DSM 13941 / HLO8</strain>
    </source>
</reference>
<dbReference type="GO" id="GO:0030246">
    <property type="term" value="F:carbohydrate binding"/>
    <property type="evidence" value="ECO:0007669"/>
    <property type="project" value="InterPro"/>
</dbReference>
<proteinExistence type="predicted"/>
<dbReference type="OrthoDB" id="9786766at2"/>
<accession>A7NFB7</accession>
<protein>
    <recommendedName>
        <fullName evidence="1">Carbohydrate-binding domain-containing protein</fullName>
    </recommendedName>
</protein>
<feature type="domain" description="Carbohydrate-binding" evidence="1">
    <location>
        <begin position="54"/>
        <end position="215"/>
    </location>
</feature>
<sequence>MREMDTLPHYHVVRVPPEWSTGDDPFAWDWTQMPAIMPFVLADGSGPATQQTMARLGYDSDCLYVRFDCEDCDIWGTYRERDEPIYNEEVVELFISPGAETPVAYFEFEISPNGVFFDARIGNPHEDRATLRVDLAWNADARWWARREDAAGRWTAILALPWRCLTSEPLPLVWRANLFRIERPRDGEPEFSCWSPTFTTPADFHKPSRFGCLMLAEECRERIRNAAIEE</sequence>
<dbReference type="GO" id="GO:0016052">
    <property type="term" value="P:carbohydrate catabolic process"/>
    <property type="evidence" value="ECO:0007669"/>
    <property type="project" value="InterPro"/>
</dbReference>
<evidence type="ECO:0000259" key="1">
    <source>
        <dbReference type="Pfam" id="PF16011"/>
    </source>
</evidence>
<dbReference type="Pfam" id="PF16011">
    <property type="entry name" value="CBM9_2"/>
    <property type="match status" value="1"/>
</dbReference>
<dbReference type="STRING" id="383372.Rcas_0482"/>
<dbReference type="Gene3D" id="2.60.40.1190">
    <property type="match status" value="1"/>
</dbReference>
<dbReference type="KEGG" id="rca:Rcas_0482"/>